<sequence>MFEMVTTTKSELLKGIPAVRDFALIEGSPAFITQDNEFQSYLNTDSTFIKKPGKVVGDAANVKRMFLYSVE</sequence>
<comment type="caution">
    <text evidence="1">The sequence shown here is derived from an EMBL/GenBank/DDBJ whole genome shotgun (WGS) entry which is preliminary data.</text>
</comment>
<gene>
    <name evidence="1" type="ORF">FHR92_003359</name>
</gene>
<dbReference type="Proteomes" id="UP000567067">
    <property type="component" value="Unassembled WGS sequence"/>
</dbReference>
<protein>
    <submittedName>
        <fullName evidence="1">Uncharacterized protein</fullName>
    </submittedName>
</protein>
<proteinExistence type="predicted"/>
<keyword evidence="2" id="KW-1185">Reference proteome</keyword>
<dbReference type="RefSeq" id="WP_182537355.1">
    <property type="nucleotide sequence ID" value="NZ_JACJIP010000023.1"/>
</dbReference>
<name>A0A7W3SVG3_9BACL</name>
<organism evidence="1 2">
    <name type="scientific">Fontibacillus solani</name>
    <dbReference type="NCBI Taxonomy" id="1572857"/>
    <lineage>
        <taxon>Bacteria</taxon>
        <taxon>Bacillati</taxon>
        <taxon>Bacillota</taxon>
        <taxon>Bacilli</taxon>
        <taxon>Bacillales</taxon>
        <taxon>Paenibacillaceae</taxon>
        <taxon>Fontibacillus</taxon>
    </lineage>
</organism>
<accession>A0A7W3SVG3</accession>
<dbReference type="AlphaFoldDB" id="A0A7W3SVG3"/>
<evidence type="ECO:0000313" key="2">
    <source>
        <dbReference type="Proteomes" id="UP000567067"/>
    </source>
</evidence>
<reference evidence="1 2" key="1">
    <citation type="submission" date="2020-08" db="EMBL/GenBank/DDBJ databases">
        <title>Genomic Encyclopedia of Type Strains, Phase III (KMG-III): the genomes of soil and plant-associated and newly described type strains.</title>
        <authorList>
            <person name="Whitman W."/>
        </authorList>
    </citation>
    <scope>NUCLEOTIDE SEQUENCE [LARGE SCALE GENOMIC DNA]</scope>
    <source>
        <strain evidence="1 2">CECT 8693</strain>
    </source>
</reference>
<dbReference type="EMBL" id="JACJIP010000023">
    <property type="protein sequence ID" value="MBA9086879.1"/>
    <property type="molecule type" value="Genomic_DNA"/>
</dbReference>
<evidence type="ECO:0000313" key="1">
    <source>
        <dbReference type="EMBL" id="MBA9086879.1"/>
    </source>
</evidence>